<reference evidence="2" key="1">
    <citation type="submission" date="2024-06" db="EMBL/GenBank/DDBJ databases">
        <title>The Caenorhabditis elegans bacterial microbiome influences microsporidia infection through nutrient limitation and inhibiting parasite invasion.</title>
        <authorList>
            <person name="Tamim El Jarkass H."/>
            <person name="Castelblanco S."/>
            <person name="Kaur M."/>
            <person name="Wan Y.C."/>
            <person name="Ellis A.E."/>
            <person name="Sheldon R.D."/>
            <person name="Lien E.C."/>
            <person name="Burton N.O."/>
            <person name="Wright G.D."/>
            <person name="Reinke A.W."/>
        </authorList>
    </citation>
    <scope>NUCLEOTIDE SEQUENCE</scope>
    <source>
        <strain evidence="2">MYb327</strain>
    </source>
</reference>
<proteinExistence type="predicted"/>
<evidence type="ECO:0000259" key="1">
    <source>
        <dbReference type="Pfam" id="PF09722"/>
    </source>
</evidence>
<evidence type="ECO:0000313" key="2">
    <source>
        <dbReference type="EMBL" id="XCG74922.1"/>
    </source>
</evidence>
<feature type="domain" description="Antitoxin Xre/MbcA/ParS-like toxin-binding" evidence="1">
    <location>
        <begin position="72"/>
        <end position="116"/>
    </location>
</feature>
<gene>
    <name evidence="2" type="ORF">ABVN21_02215</name>
</gene>
<protein>
    <submittedName>
        <fullName evidence="2">MbcA/ParS/Xre antitoxin family protein</fullName>
    </submittedName>
</protein>
<accession>A0AAU8E6N9</accession>
<dbReference type="InterPro" id="IPR024467">
    <property type="entry name" value="Xre/MbcA/ParS-like_toxin-bd"/>
</dbReference>
<dbReference type="Pfam" id="PF09722">
    <property type="entry name" value="Xre_MbcA_ParS_C"/>
    <property type="match status" value="1"/>
</dbReference>
<dbReference type="EMBL" id="CP159258">
    <property type="protein sequence ID" value="XCG74922.1"/>
    <property type="molecule type" value="Genomic_DNA"/>
</dbReference>
<dbReference type="AlphaFoldDB" id="A0AAU8E6N9"/>
<organism evidence="2">
    <name type="scientific">Pseudomonas sp. MYb327</name>
    <dbReference type="NCBI Taxonomy" id="2745230"/>
    <lineage>
        <taxon>Bacteria</taxon>
        <taxon>Pseudomonadati</taxon>
        <taxon>Pseudomonadota</taxon>
        <taxon>Gammaproteobacteria</taxon>
        <taxon>Pseudomonadales</taxon>
        <taxon>Pseudomonadaceae</taxon>
        <taxon>Pseudomonas</taxon>
    </lineage>
</organism>
<sequence>MKSGESSTANAVLSKAFIRAGEGLALDDDELSAVLGEQVFTVLRLRHGHELLQPGTEAWSHALLFVELYQSLLALVGTEQNAKIWLSSKNRGLSGRPRDLIAYRAGLEQVIQYLAANRSLI</sequence>
<dbReference type="RefSeq" id="WP_339555584.1">
    <property type="nucleotide sequence ID" value="NZ_CP159258.1"/>
</dbReference>
<name>A0AAU8E6N9_9PSED</name>